<evidence type="ECO:0000313" key="3">
    <source>
        <dbReference type="Proteomes" id="UP000006100"/>
    </source>
</evidence>
<dbReference type="AlphaFoldDB" id="K0BC11"/>
<evidence type="ECO:0000259" key="1">
    <source>
        <dbReference type="SMART" id="SM00954"/>
    </source>
</evidence>
<sequence length="328" mass="38425">MFIPPNTASLKSEYAKKIGTYQYLISKIKTLLNEDLLTKEIKIISLTAREKKFDSFYKKIFRYEIEGDYFVKIDDLAGVRIVCVYLEEMEKIRNIIQKNFQIIREKHLNFDNRVDKTGYQSDHYIVKLKKESVTNADKFLHSDIGNCLCEIQVRTALMHSWSSVSHDLFYKKKLVESDFEREMYALSSLFFFADHQFDRYMKIKKAQTKKEKQIPNLEQPLNADSLSAYINYKFDERPEADDSSLIEMIEQLSALGYATLKDIDLIVEKSKSVLEIYEKDNPIRTQTAIKLDGVGALRICVALADYQNKDSSSFYVKDIQKYREFIND</sequence>
<dbReference type="HOGENOM" id="CLU_058756_0_0_2"/>
<keyword evidence="3" id="KW-1185">Reference proteome</keyword>
<dbReference type="PATRIC" id="fig|1229909.8.peg.1316"/>
<name>K0BC11_9ARCH</name>
<dbReference type="GO" id="GO:0015969">
    <property type="term" value="P:guanosine tetraphosphate metabolic process"/>
    <property type="evidence" value="ECO:0007669"/>
    <property type="project" value="InterPro"/>
</dbReference>
<dbReference type="InterPro" id="IPR007685">
    <property type="entry name" value="RelA_SpoT"/>
</dbReference>
<dbReference type="EMBL" id="CP003843">
    <property type="protein sequence ID" value="AFS82999.1"/>
    <property type="molecule type" value="Genomic_DNA"/>
</dbReference>
<dbReference type="Pfam" id="PF04607">
    <property type="entry name" value="RelA_SpoT"/>
    <property type="match status" value="1"/>
</dbReference>
<dbReference type="CDD" id="cd05399">
    <property type="entry name" value="NT_Rel-Spo_like"/>
    <property type="match status" value="1"/>
</dbReference>
<dbReference type="eggNOG" id="arCOG10830">
    <property type="taxonomic scope" value="Archaea"/>
</dbReference>
<organism evidence="2 3">
    <name type="scientific">Candidatus Nitrosopumilus sediminis</name>
    <dbReference type="NCBI Taxonomy" id="1229909"/>
    <lineage>
        <taxon>Archaea</taxon>
        <taxon>Nitrososphaerota</taxon>
        <taxon>Nitrososphaeria</taxon>
        <taxon>Nitrosopumilales</taxon>
        <taxon>Nitrosopumilaceae</taxon>
        <taxon>Nitrosopumilus</taxon>
    </lineage>
</organism>
<dbReference type="RefSeq" id="WP_014965370.1">
    <property type="nucleotide sequence ID" value="NC_018656.1"/>
</dbReference>
<reference evidence="2 3" key="1">
    <citation type="journal article" date="2012" name="J. Bacteriol.">
        <title>Draft Genome Sequence of an Ammonia-Oxidizing Archaeon, "Candidatus Nitrosopumilus sediminis" AR2, from Svalbard in the Arctic Circle.</title>
        <authorList>
            <person name="Park S.J."/>
            <person name="Kim J.G."/>
            <person name="Jung M.Y."/>
            <person name="Kim S.J."/>
            <person name="Cha I.T."/>
            <person name="Ghai R."/>
            <person name="Martin-Cuadrado A.B."/>
            <person name="Rodriguez-Valera F."/>
            <person name="Rhee S.K."/>
        </authorList>
    </citation>
    <scope>NUCLEOTIDE SEQUENCE [LARGE SCALE GENOMIC DNA]</scope>
    <source>
        <strain evidence="2 3">AR2</strain>
    </source>
</reference>
<protein>
    <submittedName>
        <fullName evidence="2">RelA/SpoT domain-containing protein</fullName>
    </submittedName>
</protein>
<evidence type="ECO:0000313" key="2">
    <source>
        <dbReference type="EMBL" id="AFS82999.1"/>
    </source>
</evidence>
<dbReference type="PANTHER" id="PTHR41773:SF1">
    <property type="entry name" value="RELA_SPOT DOMAIN-CONTAINING PROTEIN"/>
    <property type="match status" value="1"/>
</dbReference>
<dbReference type="SUPFAM" id="SSF81301">
    <property type="entry name" value="Nucleotidyltransferase"/>
    <property type="match status" value="1"/>
</dbReference>
<gene>
    <name evidence="2" type="ORF">NSED_05985</name>
</gene>
<dbReference type="SMART" id="SM00954">
    <property type="entry name" value="RelA_SpoT"/>
    <property type="match status" value="1"/>
</dbReference>
<dbReference type="InterPro" id="IPR043519">
    <property type="entry name" value="NT_sf"/>
</dbReference>
<dbReference type="Gene3D" id="3.30.460.10">
    <property type="entry name" value="Beta Polymerase, domain 2"/>
    <property type="match status" value="1"/>
</dbReference>
<dbReference type="STRING" id="1229909.NSED_05985"/>
<dbReference type="GeneID" id="13696992"/>
<feature type="domain" description="RelA/SpoT" evidence="1">
    <location>
        <begin position="48"/>
        <end position="176"/>
    </location>
</feature>
<dbReference type="KEGG" id="nir:NSED_05985"/>
<dbReference type="Proteomes" id="UP000006100">
    <property type="component" value="Chromosome"/>
</dbReference>
<accession>K0BC11</accession>
<dbReference type="PANTHER" id="PTHR41773">
    <property type="entry name" value="GTP PYROPHOSPHATASE-RELATED"/>
    <property type="match status" value="1"/>
</dbReference>
<proteinExistence type="predicted"/>